<organism evidence="1 2">
    <name type="scientific">Heliomicrobium undosum</name>
    <dbReference type="NCBI Taxonomy" id="121734"/>
    <lineage>
        <taxon>Bacteria</taxon>
        <taxon>Bacillati</taxon>
        <taxon>Bacillota</taxon>
        <taxon>Clostridia</taxon>
        <taxon>Eubacteriales</taxon>
        <taxon>Heliobacteriaceae</taxon>
        <taxon>Heliomicrobium</taxon>
    </lineage>
</organism>
<accession>A0A845L8W2</accession>
<evidence type="ECO:0000313" key="2">
    <source>
        <dbReference type="Proteomes" id="UP000463470"/>
    </source>
</evidence>
<reference evidence="1 2" key="1">
    <citation type="submission" date="2020-01" db="EMBL/GenBank/DDBJ databases">
        <title>Whole-genome sequence of Heliobacterium undosum DSM 13378.</title>
        <authorList>
            <person name="Kyndt J.A."/>
            <person name="Meyer T.E."/>
        </authorList>
    </citation>
    <scope>NUCLEOTIDE SEQUENCE [LARGE SCALE GENOMIC DNA]</scope>
    <source>
        <strain evidence="1 2">DSM 13378</strain>
    </source>
</reference>
<dbReference type="Pfam" id="PF06940">
    <property type="entry name" value="DUF1287"/>
    <property type="match status" value="1"/>
</dbReference>
<keyword evidence="2" id="KW-1185">Reference proteome</keyword>
<dbReference type="AlphaFoldDB" id="A0A845L8W2"/>
<sequence>MPGLPLAQSISVPLRLSGRDQDGDGVDDSLDIVAGGRAEVQRRPAYRSAYYAGGYPPSTEGVCTDVIWRSFQEAGYDLKAMIDDDIAKNGKVYPRVGGRPDPNIDFRRVPNLVNYFQRHGQSLTTTLIPGDLENLAQWQPGDIVVFGLGRPQEHIGIITDRRRSDGVPLVIHNGGPNPREENALVTWPAPIDYHFRFQP</sequence>
<name>A0A845L8W2_9FIRM</name>
<dbReference type="EMBL" id="WXEY01000044">
    <property type="protein sequence ID" value="MZP31455.1"/>
    <property type="molecule type" value="Genomic_DNA"/>
</dbReference>
<proteinExistence type="predicted"/>
<dbReference type="Proteomes" id="UP000463470">
    <property type="component" value="Unassembled WGS sequence"/>
</dbReference>
<evidence type="ECO:0000313" key="1">
    <source>
        <dbReference type="EMBL" id="MZP31455.1"/>
    </source>
</evidence>
<dbReference type="InterPro" id="IPR009706">
    <property type="entry name" value="DUF1287"/>
</dbReference>
<dbReference type="OrthoDB" id="114026at2"/>
<protein>
    <submittedName>
        <fullName evidence="1">DUF1287 domain-containing protein</fullName>
    </submittedName>
</protein>
<gene>
    <name evidence="1" type="ORF">GTO91_17325</name>
</gene>
<comment type="caution">
    <text evidence="1">The sequence shown here is derived from an EMBL/GenBank/DDBJ whole genome shotgun (WGS) entry which is preliminary data.</text>
</comment>